<dbReference type="PANTHER" id="PTHR28457">
    <property type="entry name" value="COILED-COIL DOMAIN-CONTAINING PROTEIN 189"/>
    <property type="match status" value="1"/>
</dbReference>
<gene>
    <name evidence="3" type="primary">CCDC189</name>
</gene>
<feature type="region of interest" description="Disordered" evidence="1">
    <location>
        <begin position="317"/>
        <end position="341"/>
    </location>
</feature>
<feature type="compositionally biased region" description="Basic and acidic residues" evidence="1">
    <location>
        <begin position="261"/>
        <end position="279"/>
    </location>
</feature>
<evidence type="ECO:0000313" key="3">
    <source>
        <dbReference type="RefSeq" id="XP_020864268.1"/>
    </source>
</evidence>
<dbReference type="KEGG" id="pcw:110223220"/>
<sequence>MERRKSSAVSGLSSVVGLGFNPSSEERLDATLGLNQEAELNLETAKELNQELEPEPGGESKEEELGANLLPPPLPAPRICLWKYLDVHSMDLLEKTTTLEEMQELLAELLGLGKTERSPREAVILDMFCHTLIFCRQQHFSQEQTSATCALLQDLHKACIATPLGNVEECFQFFTNLLFCHGVRRPPFSIDLFGEEQLLSLSDYIVNTYFRHFKLYKYVFTPQVRLDLSLRYVGLPEVKPPADVQEEERVVETASPVLEKPAPEIKTEQEPSKESRDPGDILRDFISAQLTQELGQLRQLVEERLKAGEEQLNSRLVALENPTLVSKSKNKAKSPLEHLPK</sequence>
<organism evidence="2 3">
    <name type="scientific">Phascolarctos cinereus</name>
    <name type="common">Koala</name>
    <dbReference type="NCBI Taxonomy" id="38626"/>
    <lineage>
        <taxon>Eukaryota</taxon>
        <taxon>Metazoa</taxon>
        <taxon>Chordata</taxon>
        <taxon>Craniata</taxon>
        <taxon>Vertebrata</taxon>
        <taxon>Euteleostomi</taxon>
        <taxon>Mammalia</taxon>
        <taxon>Metatheria</taxon>
        <taxon>Diprotodontia</taxon>
        <taxon>Phascolarctidae</taxon>
        <taxon>Phascolarctos</taxon>
    </lineage>
</organism>
<dbReference type="AlphaFoldDB" id="A0A6P5M3D5"/>
<feature type="compositionally biased region" description="Low complexity" evidence="1">
    <location>
        <begin position="7"/>
        <end position="19"/>
    </location>
</feature>
<evidence type="ECO:0000256" key="1">
    <source>
        <dbReference type="SAM" id="MobiDB-lite"/>
    </source>
</evidence>
<feature type="region of interest" description="Disordered" evidence="1">
    <location>
        <begin position="253"/>
        <end position="279"/>
    </location>
</feature>
<dbReference type="InterPro" id="IPR032727">
    <property type="entry name" value="CLAMP"/>
</dbReference>
<evidence type="ECO:0000313" key="2">
    <source>
        <dbReference type="Proteomes" id="UP000515140"/>
    </source>
</evidence>
<dbReference type="FunCoup" id="A0A6P5M3D5">
    <property type="interactions" value="20"/>
</dbReference>
<protein>
    <submittedName>
        <fullName evidence="3">Coiled-coil domain-containing protein 189 isoform X1</fullName>
    </submittedName>
</protein>
<dbReference type="CTD" id="90835"/>
<dbReference type="RefSeq" id="XP_020864268.1">
    <property type="nucleotide sequence ID" value="XM_021008609.1"/>
</dbReference>
<proteinExistence type="predicted"/>
<accession>A0A6P5M3D5</accession>
<reference evidence="3" key="1">
    <citation type="submission" date="2025-08" db="UniProtKB">
        <authorList>
            <consortium name="RefSeq"/>
        </authorList>
    </citation>
    <scope>IDENTIFICATION</scope>
    <source>
        <tissue evidence="3">Spleen</tissue>
    </source>
</reference>
<dbReference type="GeneID" id="110223220"/>
<feature type="region of interest" description="Disordered" evidence="1">
    <location>
        <begin position="1"/>
        <end position="23"/>
    </location>
</feature>
<dbReference type="Proteomes" id="UP000515140">
    <property type="component" value="Unplaced"/>
</dbReference>
<name>A0A6P5M3D5_PHACI</name>
<feature type="region of interest" description="Disordered" evidence="1">
    <location>
        <begin position="49"/>
        <end position="68"/>
    </location>
</feature>
<dbReference type="Pfam" id="PF14769">
    <property type="entry name" value="CLAMP"/>
    <property type="match status" value="1"/>
</dbReference>
<dbReference type="InParanoid" id="A0A6P5M3D5"/>
<keyword evidence="2" id="KW-1185">Reference proteome</keyword>
<dbReference type="PANTHER" id="PTHR28457:SF1">
    <property type="entry name" value="CILIA- AND FLAGELLA-ASSOCIATED PROTEIN 119"/>
    <property type="match status" value="1"/>
</dbReference>